<dbReference type="InterPro" id="IPR025412">
    <property type="entry name" value="DUF4304"/>
</dbReference>
<gene>
    <name evidence="1" type="ORF">MPP7335_01464</name>
</gene>
<evidence type="ECO:0008006" key="3">
    <source>
        <dbReference type="Google" id="ProtNLM"/>
    </source>
</evidence>
<name>A0A375YF31_MYCPF</name>
<dbReference type="AlphaFoldDB" id="A0A375YF31"/>
<keyword evidence="2" id="KW-1185">Reference proteome</keyword>
<proteinExistence type="predicted"/>
<dbReference type="Pfam" id="PF14137">
    <property type="entry name" value="DUF4304"/>
    <property type="match status" value="1"/>
</dbReference>
<protein>
    <recommendedName>
        <fullName evidence="3">DUF4304 domain-containing protein</fullName>
    </recommendedName>
</protein>
<sequence>MTGSADRSALKRRYESVVADAVVPVLGCRGFVRSTNTFRRSRGPLYDVIEFQANWNNGVTSWYGFFVNVGVGSVEIDEACPGHSRTLHRSEEFLLDRRWEHLVPAAPYELRFDRSTDMTAFATSLCENLELVIAAVERISTTAELVDYAVTNNLLIAYEKTCCYLAASGDLATLDAYVGKLRDRFGHQDRWENFRHRISAVAGPVAEPYCR</sequence>
<dbReference type="EMBL" id="UEGS01000001">
    <property type="protein sequence ID" value="SRX79726.1"/>
    <property type="molecule type" value="Genomic_DNA"/>
</dbReference>
<evidence type="ECO:0000313" key="1">
    <source>
        <dbReference type="EMBL" id="SRX79726.1"/>
    </source>
</evidence>
<dbReference type="STRING" id="39692.BST38_05890"/>
<accession>A0A375YF31</accession>
<evidence type="ECO:0000313" key="2">
    <source>
        <dbReference type="Proteomes" id="UP000252008"/>
    </source>
</evidence>
<organism evidence="1 2">
    <name type="scientific">Mycolicibacterium parafortuitum</name>
    <name type="common">Mycobacterium parafortuitum</name>
    <dbReference type="NCBI Taxonomy" id="39692"/>
    <lineage>
        <taxon>Bacteria</taxon>
        <taxon>Bacillati</taxon>
        <taxon>Actinomycetota</taxon>
        <taxon>Actinomycetes</taxon>
        <taxon>Mycobacteriales</taxon>
        <taxon>Mycobacteriaceae</taxon>
        <taxon>Mycolicibacterium</taxon>
    </lineage>
</organism>
<dbReference type="RefSeq" id="WP_083142314.1">
    <property type="nucleotide sequence ID" value="NZ_MVID01000003.1"/>
</dbReference>
<dbReference type="Proteomes" id="UP000252008">
    <property type="component" value="Unassembled WGS sequence"/>
</dbReference>
<reference evidence="1 2" key="1">
    <citation type="submission" date="2018-05" db="EMBL/GenBank/DDBJ databases">
        <authorList>
            <consortium name="IHU Genomes"/>
        </authorList>
    </citation>
    <scope>NUCLEOTIDE SEQUENCE [LARGE SCALE GENOMIC DNA]</scope>
    <source>
        <strain evidence="1 2">P7335</strain>
    </source>
</reference>